<proteinExistence type="predicted"/>
<accession>A0A5C8I2V3</accession>
<evidence type="ECO:0000313" key="3">
    <source>
        <dbReference type="Proteomes" id="UP000321034"/>
    </source>
</evidence>
<dbReference type="EMBL" id="VRSV01000001">
    <property type="protein sequence ID" value="TXK12255.1"/>
    <property type="molecule type" value="Genomic_DNA"/>
</dbReference>
<evidence type="ECO:0000313" key="2">
    <source>
        <dbReference type="EMBL" id="TXK12255.1"/>
    </source>
</evidence>
<reference evidence="2 3" key="1">
    <citation type="submission" date="2019-08" db="EMBL/GenBank/DDBJ databases">
        <authorList>
            <person name="Dong K."/>
        </authorList>
    </citation>
    <scope>NUCLEOTIDE SEQUENCE [LARGE SCALE GENOMIC DNA]</scope>
    <source>
        <strain evidence="2 3">JCM14558</strain>
    </source>
</reference>
<feature type="region of interest" description="Disordered" evidence="1">
    <location>
        <begin position="180"/>
        <end position="203"/>
    </location>
</feature>
<gene>
    <name evidence="2" type="ORF">FVP77_01870</name>
</gene>
<sequence length="203" mass="22481">MTKRAIRAAVSWLHEVAPQLGDTATFAQVDVDTLLPVRGTLQRRLARASVEMFTAVARDPVLTERGFFLELSIPVESELATIVGPDTDVLTLIDKVAFTGSLRGRSVPGFYLSQRAPSDRLGPKFQQRTRLVASAMSDTVVHHRMELWGDRDGPFTDDRADALEFRVYPSLAHAEAVFPQHRRATRQPPITNSETSIVGTAEK</sequence>
<keyword evidence="3" id="KW-1185">Reference proteome</keyword>
<dbReference type="RefSeq" id="WP_147892994.1">
    <property type="nucleotide sequence ID" value="NZ_VRSV01000001.1"/>
</dbReference>
<evidence type="ECO:0000256" key="1">
    <source>
        <dbReference type="SAM" id="MobiDB-lite"/>
    </source>
</evidence>
<dbReference type="AlphaFoldDB" id="A0A5C8I2V3"/>
<protein>
    <submittedName>
        <fullName evidence="2">Uncharacterized protein</fullName>
    </submittedName>
</protein>
<organism evidence="2 3">
    <name type="scientific">Microbacterium hatanonis</name>
    <dbReference type="NCBI Taxonomy" id="404366"/>
    <lineage>
        <taxon>Bacteria</taxon>
        <taxon>Bacillati</taxon>
        <taxon>Actinomycetota</taxon>
        <taxon>Actinomycetes</taxon>
        <taxon>Micrococcales</taxon>
        <taxon>Microbacteriaceae</taxon>
        <taxon>Microbacterium</taxon>
    </lineage>
</organism>
<comment type="caution">
    <text evidence="2">The sequence shown here is derived from an EMBL/GenBank/DDBJ whole genome shotgun (WGS) entry which is preliminary data.</text>
</comment>
<name>A0A5C8I2V3_9MICO</name>
<feature type="compositionally biased region" description="Polar residues" evidence="1">
    <location>
        <begin position="188"/>
        <end position="203"/>
    </location>
</feature>
<dbReference type="Proteomes" id="UP000321034">
    <property type="component" value="Unassembled WGS sequence"/>
</dbReference>